<accession>A0AAE9Z7H7</accession>
<protein>
    <submittedName>
        <fullName evidence="1">Uncharacterized protein</fullName>
    </submittedName>
</protein>
<keyword evidence="2" id="KW-1185">Reference proteome</keyword>
<reference evidence="1 2" key="2">
    <citation type="journal article" date="2022" name="Mar. Drugs">
        <title>Bioassay-Guided Fractionation Leads to the Detection of Cholic Acid Generated by the Rare Thalassomonas sp.</title>
        <authorList>
            <person name="Pheiffer F."/>
            <person name="Schneider Y.K."/>
            <person name="Hansen E.H."/>
            <person name="Andersen J.H."/>
            <person name="Isaksson J."/>
            <person name="Busche T."/>
            <person name="R C."/>
            <person name="Kalinowski J."/>
            <person name="Zyl L.V."/>
            <person name="Trindade M."/>
        </authorList>
    </citation>
    <scope>NUCLEOTIDE SEQUENCE [LARGE SCALE GENOMIC DNA]</scope>
    <source>
        <strain evidence="1 2">XOM25</strain>
    </source>
</reference>
<name>A0AAE9Z7H7_9GAMM</name>
<dbReference type="RefSeq" id="WP_044836833.1">
    <property type="nucleotide sequence ID" value="NZ_CP059733.1"/>
</dbReference>
<sequence>MYKGRYEVRSDMEYKDDNLYMKAGDKFDLTDNHKGDRVEIIVDGKTYYVDQDVISTCSKALRY</sequence>
<dbReference type="Proteomes" id="UP000032352">
    <property type="component" value="Chromosome"/>
</dbReference>
<reference evidence="1 2" key="1">
    <citation type="journal article" date="2015" name="Genome Announc.">
        <title>Draft Genome Sequences of Marine Isolates of Thalassomonas viridans and Thalassomonas actiniarum.</title>
        <authorList>
            <person name="Olonade I."/>
            <person name="van Zyl L.J."/>
            <person name="Trindade M."/>
        </authorList>
    </citation>
    <scope>NUCLEOTIDE SEQUENCE [LARGE SCALE GENOMIC DNA]</scope>
    <source>
        <strain evidence="1 2">XOM25</strain>
    </source>
</reference>
<evidence type="ECO:0000313" key="1">
    <source>
        <dbReference type="EMBL" id="WDE07554.1"/>
    </source>
</evidence>
<proteinExistence type="predicted"/>
<dbReference type="KEGG" id="tvd:SG34_012100"/>
<dbReference type="AlphaFoldDB" id="A0AAE9Z7H7"/>
<gene>
    <name evidence="1" type="ORF">SG34_012100</name>
</gene>
<organism evidence="1 2">
    <name type="scientific">Thalassomonas viridans</name>
    <dbReference type="NCBI Taxonomy" id="137584"/>
    <lineage>
        <taxon>Bacteria</taxon>
        <taxon>Pseudomonadati</taxon>
        <taxon>Pseudomonadota</taxon>
        <taxon>Gammaproteobacteria</taxon>
        <taxon>Alteromonadales</taxon>
        <taxon>Colwelliaceae</taxon>
        <taxon>Thalassomonas</taxon>
    </lineage>
</organism>
<dbReference type="EMBL" id="CP059733">
    <property type="protein sequence ID" value="WDE07554.1"/>
    <property type="molecule type" value="Genomic_DNA"/>
</dbReference>
<evidence type="ECO:0000313" key="2">
    <source>
        <dbReference type="Proteomes" id="UP000032352"/>
    </source>
</evidence>